<organism evidence="1 4">
    <name type="scientific">Enterocloster bolteae</name>
    <dbReference type="NCBI Taxonomy" id="208479"/>
    <lineage>
        <taxon>Bacteria</taxon>
        <taxon>Bacillati</taxon>
        <taxon>Bacillota</taxon>
        <taxon>Clostridia</taxon>
        <taxon>Lachnospirales</taxon>
        <taxon>Lachnospiraceae</taxon>
        <taxon>Enterocloster</taxon>
    </lineage>
</organism>
<proteinExistence type="predicted"/>
<evidence type="ECO:0000313" key="1">
    <source>
        <dbReference type="EMBL" id="RGV73626.1"/>
    </source>
</evidence>
<dbReference type="Proteomes" id="UP000283975">
    <property type="component" value="Unassembled WGS sequence"/>
</dbReference>
<dbReference type="EMBL" id="QRZM01000009">
    <property type="protein sequence ID" value="RGV73626.1"/>
    <property type="molecule type" value="Genomic_DNA"/>
</dbReference>
<evidence type="ECO:0000313" key="4">
    <source>
        <dbReference type="Proteomes" id="UP000284543"/>
    </source>
</evidence>
<sequence length="75" mass="8238">MVNEMEKSGIPTALITNMTAVARSIGSPRVIPGIAINNPCSDIDLPMEEQLKMRRNYIDRALKAVSAEVSGQEFF</sequence>
<dbReference type="KEGG" id="cbol:CGC65_12385"/>
<gene>
    <name evidence="2" type="ORF">DW839_05665</name>
    <name evidence="1" type="ORF">DWW02_19760</name>
</gene>
<dbReference type="EMBL" id="QSHZ01000004">
    <property type="protein sequence ID" value="RHC57684.1"/>
    <property type="molecule type" value="Genomic_DNA"/>
</dbReference>
<evidence type="ECO:0008006" key="5">
    <source>
        <dbReference type="Google" id="ProtNLM"/>
    </source>
</evidence>
<evidence type="ECO:0000313" key="2">
    <source>
        <dbReference type="EMBL" id="RHC57684.1"/>
    </source>
</evidence>
<accession>A0A412Z0Y0</accession>
<protein>
    <recommendedName>
        <fullName evidence="5">Glycine reductase complex component B subunit gamma</fullName>
    </recommendedName>
</protein>
<comment type="caution">
    <text evidence="1">The sequence shown here is derived from an EMBL/GenBank/DDBJ whole genome shotgun (WGS) entry which is preliminary data.</text>
</comment>
<name>A0A412Z0Y0_9FIRM</name>
<dbReference type="AlphaFoldDB" id="A0A412Z0Y0"/>
<evidence type="ECO:0000313" key="3">
    <source>
        <dbReference type="Proteomes" id="UP000283975"/>
    </source>
</evidence>
<dbReference type="Proteomes" id="UP000284543">
    <property type="component" value="Unassembled WGS sequence"/>
</dbReference>
<reference evidence="3 4" key="1">
    <citation type="submission" date="2018-08" db="EMBL/GenBank/DDBJ databases">
        <title>A genome reference for cultivated species of the human gut microbiota.</title>
        <authorList>
            <person name="Zou Y."/>
            <person name="Xue W."/>
            <person name="Luo G."/>
        </authorList>
    </citation>
    <scope>NUCLEOTIDE SEQUENCE [LARGE SCALE GENOMIC DNA]</scope>
    <source>
        <strain evidence="1 4">AF14-18</strain>
        <strain evidence="2 3">AM35-14</strain>
    </source>
</reference>